<dbReference type="InterPro" id="IPR008909">
    <property type="entry name" value="DALR_anticod-bd"/>
</dbReference>
<organism evidence="10">
    <name type="scientific">marine metagenome</name>
    <dbReference type="NCBI Taxonomy" id="408172"/>
    <lineage>
        <taxon>unclassified sequences</taxon>
        <taxon>metagenomes</taxon>
        <taxon>ecological metagenomes</taxon>
    </lineage>
</organism>
<evidence type="ECO:0000256" key="4">
    <source>
        <dbReference type="ARBA" id="ARBA00022741"/>
    </source>
</evidence>
<dbReference type="SMART" id="SM00836">
    <property type="entry name" value="DALR_1"/>
    <property type="match status" value="1"/>
</dbReference>
<dbReference type="InterPro" id="IPR035684">
    <property type="entry name" value="ArgRS_core"/>
</dbReference>
<dbReference type="Gene3D" id="3.40.50.620">
    <property type="entry name" value="HUPs"/>
    <property type="match status" value="1"/>
</dbReference>
<comment type="similarity">
    <text evidence="1">Belongs to the class-I aminoacyl-tRNA synthetase family.</text>
</comment>
<dbReference type="GO" id="GO:0005737">
    <property type="term" value="C:cytoplasm"/>
    <property type="evidence" value="ECO:0007669"/>
    <property type="project" value="InterPro"/>
</dbReference>
<dbReference type="InterPro" id="IPR001412">
    <property type="entry name" value="aa-tRNA-synth_I_CS"/>
</dbReference>
<evidence type="ECO:0000256" key="8">
    <source>
        <dbReference type="ARBA" id="ARBA00049339"/>
    </source>
</evidence>
<evidence type="ECO:0000256" key="2">
    <source>
        <dbReference type="ARBA" id="ARBA00012837"/>
    </source>
</evidence>
<dbReference type="EC" id="6.1.1.19" evidence="2"/>
<evidence type="ECO:0000256" key="7">
    <source>
        <dbReference type="ARBA" id="ARBA00023146"/>
    </source>
</evidence>
<dbReference type="InterPro" id="IPR005148">
    <property type="entry name" value="Arg-tRNA-synth_N"/>
</dbReference>
<dbReference type="GO" id="GO:0004814">
    <property type="term" value="F:arginine-tRNA ligase activity"/>
    <property type="evidence" value="ECO:0007669"/>
    <property type="project" value="UniProtKB-EC"/>
</dbReference>
<dbReference type="SUPFAM" id="SSF52374">
    <property type="entry name" value="Nucleotidylyl transferase"/>
    <property type="match status" value="1"/>
</dbReference>
<keyword evidence="7" id="KW-0030">Aminoacyl-tRNA synthetase</keyword>
<dbReference type="PROSITE" id="PS00178">
    <property type="entry name" value="AA_TRNA_LIGASE_I"/>
    <property type="match status" value="1"/>
</dbReference>
<dbReference type="Pfam" id="PF00750">
    <property type="entry name" value="tRNA-synt_1d"/>
    <property type="match status" value="1"/>
</dbReference>
<evidence type="ECO:0000259" key="9">
    <source>
        <dbReference type="SMART" id="SM00836"/>
    </source>
</evidence>
<protein>
    <recommendedName>
        <fullName evidence="2">arginine--tRNA ligase</fullName>
        <ecNumber evidence="2">6.1.1.19</ecNumber>
    </recommendedName>
</protein>
<dbReference type="AlphaFoldDB" id="A0A381UCT9"/>
<dbReference type="EMBL" id="UINC01005930">
    <property type="protein sequence ID" value="SVA24433.1"/>
    <property type="molecule type" value="Genomic_DNA"/>
</dbReference>
<dbReference type="InterPro" id="IPR036695">
    <property type="entry name" value="Arg-tRNA-synth_N_sf"/>
</dbReference>
<sequence>MNILNDIKLEIQSALKIIFTYDCHLENITLEETIKNYDGFYTFIIFPHTSNLKQKPEHIGKKLGEYLKVNSSIISDFNVVKGFLNLDLSNNYLISIFNHISDHKSWGYKSSSGKEVMVEFSSPNTNKPLHLGHMRNIFLGYSLSKILEANGYKVHKVQIINDRGIHICKSMVAWNLFGNNKTPKSSGMKGDKFVGKFYVMFENEHKKQVKKLVSNGINEEEANASTDIMKMAKDVLLKWENKENQTVALWKKMNGWVYEGFQSTYDLIDVNFDKNYYESETYLLGKTQIKKGLKSKTFYKKKDNSVWVDLREDGYDKKILLRSDGTSVYMTQDIGTAIKRFEDFPKIIKQIYTVGSEQDYHFKILFKILEKLNYNWAKECFHLSYGMIDLPSGKMKSREGTVVDADQLIDNMIQTAKKRTNELGKLDDFQNDNSEDLYNIIALGALKYFLLKVDPKKRMLFDPEESIDFQGNTGPFIQYTYARILSLIKRGDSLNLDYKNIDLSKNFQLTNIQKKIINHVYLFSDTIKLSSDMYSPAVIAKYVYELCKLYNNFYQEDKIFNGKKDVTTLFKIKLSYMVSKIIKSTLYLLNIKLPNRM</sequence>
<evidence type="ECO:0000256" key="3">
    <source>
        <dbReference type="ARBA" id="ARBA00022598"/>
    </source>
</evidence>
<dbReference type="InterPro" id="IPR009080">
    <property type="entry name" value="tRNAsynth_Ia_anticodon-bd"/>
</dbReference>
<keyword evidence="5" id="KW-0067">ATP-binding</keyword>
<reference evidence="10" key="1">
    <citation type="submission" date="2018-05" db="EMBL/GenBank/DDBJ databases">
        <authorList>
            <person name="Lanie J.A."/>
            <person name="Ng W.-L."/>
            <person name="Kazmierczak K.M."/>
            <person name="Andrzejewski T.M."/>
            <person name="Davidsen T.M."/>
            <person name="Wayne K.J."/>
            <person name="Tettelin H."/>
            <person name="Glass J.I."/>
            <person name="Rusch D."/>
            <person name="Podicherti R."/>
            <person name="Tsui H.-C.T."/>
            <person name="Winkler M.E."/>
        </authorList>
    </citation>
    <scope>NUCLEOTIDE SEQUENCE</scope>
</reference>
<evidence type="ECO:0000256" key="6">
    <source>
        <dbReference type="ARBA" id="ARBA00022917"/>
    </source>
</evidence>
<dbReference type="PANTHER" id="PTHR11956:SF5">
    <property type="entry name" value="ARGININE--TRNA LIGASE, CYTOPLASMIC"/>
    <property type="match status" value="1"/>
</dbReference>
<dbReference type="InterPro" id="IPR001278">
    <property type="entry name" value="Arg-tRNA-ligase"/>
</dbReference>
<dbReference type="Pfam" id="PF03485">
    <property type="entry name" value="Arg_tRNA_synt_N"/>
    <property type="match status" value="1"/>
</dbReference>
<comment type="catalytic activity">
    <reaction evidence="8">
        <text>tRNA(Arg) + L-arginine + ATP = L-arginyl-tRNA(Arg) + AMP + diphosphate</text>
        <dbReference type="Rhea" id="RHEA:20301"/>
        <dbReference type="Rhea" id="RHEA-COMP:9658"/>
        <dbReference type="Rhea" id="RHEA-COMP:9673"/>
        <dbReference type="ChEBI" id="CHEBI:30616"/>
        <dbReference type="ChEBI" id="CHEBI:32682"/>
        <dbReference type="ChEBI" id="CHEBI:33019"/>
        <dbReference type="ChEBI" id="CHEBI:78442"/>
        <dbReference type="ChEBI" id="CHEBI:78513"/>
        <dbReference type="ChEBI" id="CHEBI:456215"/>
        <dbReference type="EC" id="6.1.1.19"/>
    </reaction>
</comment>
<dbReference type="Pfam" id="PF05746">
    <property type="entry name" value="DALR_1"/>
    <property type="match status" value="1"/>
</dbReference>
<dbReference type="SUPFAM" id="SSF55190">
    <property type="entry name" value="Arginyl-tRNA synthetase (ArgRS), N-terminal 'additional' domain"/>
    <property type="match status" value="1"/>
</dbReference>
<evidence type="ECO:0000313" key="10">
    <source>
        <dbReference type="EMBL" id="SVA24433.1"/>
    </source>
</evidence>
<dbReference type="PRINTS" id="PR01038">
    <property type="entry name" value="TRNASYNTHARG"/>
</dbReference>
<dbReference type="InterPro" id="IPR014729">
    <property type="entry name" value="Rossmann-like_a/b/a_fold"/>
</dbReference>
<dbReference type="GO" id="GO:0005524">
    <property type="term" value="F:ATP binding"/>
    <property type="evidence" value="ECO:0007669"/>
    <property type="project" value="UniProtKB-KW"/>
</dbReference>
<gene>
    <name evidence="10" type="ORF">METZ01_LOCUS77287</name>
</gene>
<keyword evidence="3" id="KW-0436">Ligase</keyword>
<name>A0A381UCT9_9ZZZZ</name>
<dbReference type="SUPFAM" id="SSF47323">
    <property type="entry name" value="Anticodon-binding domain of a subclass of class I aminoacyl-tRNA synthetases"/>
    <property type="match status" value="1"/>
</dbReference>
<dbReference type="PANTHER" id="PTHR11956">
    <property type="entry name" value="ARGINYL-TRNA SYNTHETASE"/>
    <property type="match status" value="1"/>
</dbReference>
<keyword evidence="4" id="KW-0547">Nucleotide-binding</keyword>
<proteinExistence type="inferred from homology"/>
<evidence type="ECO:0000256" key="5">
    <source>
        <dbReference type="ARBA" id="ARBA00022840"/>
    </source>
</evidence>
<evidence type="ECO:0000256" key="1">
    <source>
        <dbReference type="ARBA" id="ARBA00005594"/>
    </source>
</evidence>
<dbReference type="NCBIfam" id="TIGR00456">
    <property type="entry name" value="argS"/>
    <property type="match status" value="1"/>
</dbReference>
<dbReference type="Gene3D" id="1.10.730.10">
    <property type="entry name" value="Isoleucyl-tRNA Synthetase, Domain 1"/>
    <property type="match status" value="1"/>
</dbReference>
<dbReference type="GO" id="GO:0006420">
    <property type="term" value="P:arginyl-tRNA aminoacylation"/>
    <property type="evidence" value="ECO:0007669"/>
    <property type="project" value="InterPro"/>
</dbReference>
<accession>A0A381UCT9</accession>
<keyword evidence="6" id="KW-0648">Protein biosynthesis</keyword>
<feature type="domain" description="DALR anticodon binding" evidence="9">
    <location>
        <begin position="477"/>
        <end position="597"/>
    </location>
</feature>
<dbReference type="Gene3D" id="3.30.1360.70">
    <property type="entry name" value="Arginyl tRNA synthetase N-terminal domain"/>
    <property type="match status" value="1"/>
</dbReference>